<dbReference type="AlphaFoldDB" id="A0A7J3JR20"/>
<evidence type="ECO:0000313" key="2">
    <source>
        <dbReference type="EMBL" id="HGN36482.1"/>
    </source>
</evidence>
<keyword evidence="1" id="KW-0812">Transmembrane</keyword>
<comment type="caution">
    <text evidence="3">The sequence shown here is derived from an EMBL/GenBank/DDBJ whole genome shotgun (WGS) entry which is preliminary data.</text>
</comment>
<proteinExistence type="predicted"/>
<accession>A0A7J3JR20</accession>
<keyword evidence="1" id="KW-1133">Transmembrane helix</keyword>
<gene>
    <name evidence="2" type="ORF">ENT87_02900</name>
    <name evidence="3" type="ORF">ENU30_06165</name>
</gene>
<evidence type="ECO:0000313" key="3">
    <source>
        <dbReference type="EMBL" id="HGQ18540.1"/>
    </source>
</evidence>
<sequence>MDAYFLASSSIYDVPLFLFIVSTKPPPVMRRALAGLTITSLGNSVILLATFTDMLPVVSFIVFSV</sequence>
<dbReference type="EMBL" id="DTBZ01000114">
    <property type="protein sequence ID" value="HGQ18540.1"/>
    <property type="molecule type" value="Genomic_DNA"/>
</dbReference>
<organism evidence="3">
    <name type="scientific">Ignisphaera aggregans</name>
    <dbReference type="NCBI Taxonomy" id="334771"/>
    <lineage>
        <taxon>Archaea</taxon>
        <taxon>Thermoproteota</taxon>
        <taxon>Thermoprotei</taxon>
        <taxon>Desulfurococcales</taxon>
        <taxon>Desulfurococcaceae</taxon>
        <taxon>Ignisphaera</taxon>
    </lineage>
</organism>
<keyword evidence="1" id="KW-0472">Membrane</keyword>
<protein>
    <submittedName>
        <fullName evidence="3">Uncharacterized protein</fullName>
    </submittedName>
</protein>
<name>A0A7J3JR20_9CREN</name>
<reference evidence="3" key="1">
    <citation type="journal article" date="2020" name="mSystems">
        <title>Genome- and Community-Level Interaction Insights into Carbon Utilization and Element Cycling Functions of Hydrothermarchaeota in Hydrothermal Sediment.</title>
        <authorList>
            <person name="Zhou Z."/>
            <person name="Liu Y."/>
            <person name="Xu W."/>
            <person name="Pan J."/>
            <person name="Luo Z.H."/>
            <person name="Li M."/>
        </authorList>
    </citation>
    <scope>NUCLEOTIDE SEQUENCE [LARGE SCALE GENOMIC DNA]</scope>
    <source>
        <strain evidence="2">SpSt-618</strain>
        <strain evidence="3">SpSt-657</strain>
    </source>
</reference>
<evidence type="ECO:0000256" key="1">
    <source>
        <dbReference type="SAM" id="Phobius"/>
    </source>
</evidence>
<dbReference type="EMBL" id="DTAI01000081">
    <property type="protein sequence ID" value="HGN36482.1"/>
    <property type="molecule type" value="Genomic_DNA"/>
</dbReference>
<feature type="transmembrane region" description="Helical" evidence="1">
    <location>
        <begin position="6"/>
        <end position="23"/>
    </location>
</feature>
<feature type="transmembrane region" description="Helical" evidence="1">
    <location>
        <begin position="44"/>
        <end position="63"/>
    </location>
</feature>